<accession>A0ABT6DPG7</accession>
<feature type="transmembrane region" description="Helical" evidence="6">
    <location>
        <begin position="12"/>
        <end position="36"/>
    </location>
</feature>
<keyword evidence="5 6" id="KW-0472">Membrane</keyword>
<proteinExistence type="predicted"/>
<feature type="transmembrane region" description="Helical" evidence="6">
    <location>
        <begin position="150"/>
        <end position="167"/>
    </location>
</feature>
<evidence type="ECO:0000256" key="4">
    <source>
        <dbReference type="ARBA" id="ARBA00022989"/>
    </source>
</evidence>
<sequence length="257" mass="28581">MSGTFTIFKKELKGFVFGPTFWIICFLVSLIFSWIYPIQLNMFAQLLLNYVMQQNVPANQLNIHYGVFLRVLSYLNLVLIFVVPALTMKLFAEEKKMHTFDLLLTSPVTSFQIVIGKYLAALGAILGLVLVALCYPLATAALAKLNWAPLFIAFFGIFLVGAVYAAMDLFCSSLTDNSLIAYVASVIFNVSIWFVGIGAEAVDSAVARKVFEHVSLSSHLSSLVEGTIRTNGLIFFASIIVLFCFLAERVVESSRWR</sequence>
<reference evidence="7" key="1">
    <citation type="submission" date="2022-08" db="EMBL/GenBank/DDBJ databases">
        <title>Novel Bdellovibrio Species Isolated from Svalbard: Designation Bdellovibrio svalbardensis.</title>
        <authorList>
            <person name="Mitchell R.J."/>
            <person name="Choi S.Y."/>
        </authorList>
    </citation>
    <scope>NUCLEOTIDE SEQUENCE</scope>
    <source>
        <strain evidence="7">PAP01</strain>
    </source>
</reference>
<feature type="transmembrane region" description="Helical" evidence="6">
    <location>
        <begin position="113"/>
        <end position="138"/>
    </location>
</feature>
<dbReference type="Proteomes" id="UP001152321">
    <property type="component" value="Unassembled WGS sequence"/>
</dbReference>
<evidence type="ECO:0000256" key="1">
    <source>
        <dbReference type="ARBA" id="ARBA00004651"/>
    </source>
</evidence>
<dbReference type="PANTHER" id="PTHR30294:SF29">
    <property type="entry name" value="MULTIDRUG ABC TRANSPORTER PERMEASE YBHS-RELATED"/>
    <property type="match status" value="1"/>
</dbReference>
<evidence type="ECO:0000256" key="3">
    <source>
        <dbReference type="ARBA" id="ARBA00022692"/>
    </source>
</evidence>
<dbReference type="RefSeq" id="WP_277579446.1">
    <property type="nucleotide sequence ID" value="NZ_JANRMI010000005.1"/>
</dbReference>
<evidence type="ECO:0000313" key="8">
    <source>
        <dbReference type="Proteomes" id="UP001152321"/>
    </source>
</evidence>
<organism evidence="7 8">
    <name type="scientific">Bdellovibrio svalbardensis</name>
    <dbReference type="NCBI Taxonomy" id="2972972"/>
    <lineage>
        <taxon>Bacteria</taxon>
        <taxon>Pseudomonadati</taxon>
        <taxon>Bdellovibrionota</taxon>
        <taxon>Bdellovibrionia</taxon>
        <taxon>Bdellovibrionales</taxon>
        <taxon>Pseudobdellovibrionaceae</taxon>
        <taxon>Bdellovibrio</taxon>
    </lineage>
</organism>
<evidence type="ECO:0000256" key="2">
    <source>
        <dbReference type="ARBA" id="ARBA00022475"/>
    </source>
</evidence>
<comment type="subcellular location">
    <subcellularLocation>
        <location evidence="1">Cell membrane</location>
        <topology evidence="1">Multi-pass membrane protein</topology>
    </subcellularLocation>
</comment>
<keyword evidence="8" id="KW-1185">Reference proteome</keyword>
<keyword evidence="2" id="KW-1003">Cell membrane</keyword>
<feature type="transmembrane region" description="Helical" evidence="6">
    <location>
        <begin position="179"/>
        <end position="199"/>
    </location>
</feature>
<keyword evidence="3 6" id="KW-0812">Transmembrane</keyword>
<evidence type="ECO:0000256" key="6">
    <source>
        <dbReference type="SAM" id="Phobius"/>
    </source>
</evidence>
<protein>
    <submittedName>
        <fullName evidence="7">ABC transporter permease subunit</fullName>
    </submittedName>
</protein>
<dbReference type="PANTHER" id="PTHR30294">
    <property type="entry name" value="MEMBRANE COMPONENT OF ABC TRANSPORTER YHHJ-RELATED"/>
    <property type="match status" value="1"/>
</dbReference>
<feature type="transmembrane region" description="Helical" evidence="6">
    <location>
        <begin position="232"/>
        <end position="251"/>
    </location>
</feature>
<name>A0ABT6DPG7_9BACT</name>
<evidence type="ECO:0000313" key="7">
    <source>
        <dbReference type="EMBL" id="MDG0817970.1"/>
    </source>
</evidence>
<keyword evidence="4 6" id="KW-1133">Transmembrane helix</keyword>
<dbReference type="Pfam" id="PF12679">
    <property type="entry name" value="ABC2_membrane_2"/>
    <property type="match status" value="1"/>
</dbReference>
<dbReference type="InterPro" id="IPR051449">
    <property type="entry name" value="ABC-2_transporter_component"/>
</dbReference>
<comment type="caution">
    <text evidence="7">The sequence shown here is derived from an EMBL/GenBank/DDBJ whole genome shotgun (WGS) entry which is preliminary data.</text>
</comment>
<gene>
    <name evidence="7" type="ORF">NWE73_16425</name>
</gene>
<dbReference type="EMBL" id="JANRMI010000005">
    <property type="protein sequence ID" value="MDG0817970.1"/>
    <property type="molecule type" value="Genomic_DNA"/>
</dbReference>
<feature type="transmembrane region" description="Helical" evidence="6">
    <location>
        <begin position="71"/>
        <end position="92"/>
    </location>
</feature>
<evidence type="ECO:0000256" key="5">
    <source>
        <dbReference type="ARBA" id="ARBA00023136"/>
    </source>
</evidence>